<evidence type="ECO:0000313" key="7">
    <source>
        <dbReference type="EMBL" id="SHE27826.1"/>
    </source>
</evidence>
<dbReference type="STRING" id="1121881.SAMN02745225_00121"/>
<dbReference type="EC" id="2.1.2.9" evidence="2"/>
<keyword evidence="4" id="KW-0648">Protein biosynthesis</keyword>
<proteinExistence type="inferred from homology"/>
<dbReference type="AlphaFoldDB" id="A0A1M4S6J0"/>
<evidence type="ECO:0000313" key="8">
    <source>
        <dbReference type="Proteomes" id="UP000184295"/>
    </source>
</evidence>
<protein>
    <recommendedName>
        <fullName evidence="2">methionyl-tRNA formyltransferase</fullName>
        <ecNumber evidence="2">2.1.2.9</ecNumber>
    </recommendedName>
</protein>
<evidence type="ECO:0000256" key="3">
    <source>
        <dbReference type="ARBA" id="ARBA00022679"/>
    </source>
</evidence>
<dbReference type="Pfam" id="PF02911">
    <property type="entry name" value="Formyl_trans_C"/>
    <property type="match status" value="1"/>
</dbReference>
<dbReference type="Pfam" id="PF00551">
    <property type="entry name" value="Formyl_trans_N"/>
    <property type="match status" value="1"/>
</dbReference>
<dbReference type="OrthoDB" id="9802815at2"/>
<name>A0A1M4S6J0_9ACTN</name>
<gene>
    <name evidence="7" type="ORF">SAMN02745225_00121</name>
</gene>
<dbReference type="GO" id="GO:0004479">
    <property type="term" value="F:methionyl-tRNA formyltransferase activity"/>
    <property type="evidence" value="ECO:0007669"/>
    <property type="project" value="UniProtKB-EC"/>
</dbReference>
<dbReference type="CDD" id="cd08646">
    <property type="entry name" value="FMT_core_Met-tRNA-FMT_N"/>
    <property type="match status" value="1"/>
</dbReference>
<dbReference type="InterPro" id="IPR036477">
    <property type="entry name" value="Formyl_transf_N_sf"/>
</dbReference>
<accession>A0A1M4S6J0</accession>
<dbReference type="SUPFAM" id="SSF53328">
    <property type="entry name" value="Formyltransferase"/>
    <property type="match status" value="1"/>
</dbReference>
<reference evidence="8" key="1">
    <citation type="submission" date="2016-11" db="EMBL/GenBank/DDBJ databases">
        <authorList>
            <person name="Varghese N."/>
            <person name="Submissions S."/>
        </authorList>
    </citation>
    <scope>NUCLEOTIDE SEQUENCE [LARGE SCALE GENOMIC DNA]</scope>
    <source>
        <strain evidence="8">DSM 19514</strain>
    </source>
</reference>
<evidence type="ECO:0000259" key="6">
    <source>
        <dbReference type="Pfam" id="PF02911"/>
    </source>
</evidence>
<dbReference type="InterPro" id="IPR005793">
    <property type="entry name" value="Formyl_trans_C"/>
</dbReference>
<evidence type="ECO:0000259" key="5">
    <source>
        <dbReference type="Pfam" id="PF00551"/>
    </source>
</evidence>
<dbReference type="Gene3D" id="3.40.50.12230">
    <property type="match status" value="1"/>
</dbReference>
<dbReference type="SUPFAM" id="SSF50486">
    <property type="entry name" value="FMT C-terminal domain-like"/>
    <property type="match status" value="1"/>
</dbReference>
<evidence type="ECO:0000256" key="4">
    <source>
        <dbReference type="ARBA" id="ARBA00022917"/>
    </source>
</evidence>
<dbReference type="InterPro" id="IPR002376">
    <property type="entry name" value="Formyl_transf_N"/>
</dbReference>
<evidence type="ECO:0000256" key="1">
    <source>
        <dbReference type="ARBA" id="ARBA00010699"/>
    </source>
</evidence>
<dbReference type="EMBL" id="FQUL01000001">
    <property type="protein sequence ID" value="SHE27826.1"/>
    <property type="molecule type" value="Genomic_DNA"/>
</dbReference>
<feature type="domain" description="Formyl transferase N-terminal" evidence="5">
    <location>
        <begin position="10"/>
        <end position="153"/>
    </location>
</feature>
<keyword evidence="8" id="KW-1185">Reference proteome</keyword>
<dbReference type="PANTHER" id="PTHR11138">
    <property type="entry name" value="METHIONYL-TRNA FORMYLTRANSFERASE"/>
    <property type="match status" value="1"/>
</dbReference>
<dbReference type="CDD" id="cd08704">
    <property type="entry name" value="Met_tRNA_FMT_C"/>
    <property type="match status" value="1"/>
</dbReference>
<organism evidence="7 8">
    <name type="scientific">Ferrithrix thermotolerans DSM 19514</name>
    <dbReference type="NCBI Taxonomy" id="1121881"/>
    <lineage>
        <taxon>Bacteria</taxon>
        <taxon>Bacillati</taxon>
        <taxon>Actinomycetota</taxon>
        <taxon>Acidimicrobiia</taxon>
        <taxon>Acidimicrobiales</taxon>
        <taxon>Acidimicrobiaceae</taxon>
        <taxon>Ferrithrix</taxon>
    </lineage>
</organism>
<dbReference type="Proteomes" id="UP000184295">
    <property type="component" value="Unassembled WGS sequence"/>
</dbReference>
<dbReference type="InterPro" id="IPR011034">
    <property type="entry name" value="Formyl_transferase-like_C_sf"/>
</dbReference>
<dbReference type="PANTHER" id="PTHR11138:SF5">
    <property type="entry name" value="METHIONYL-TRNA FORMYLTRANSFERASE, MITOCHONDRIAL"/>
    <property type="match status" value="1"/>
</dbReference>
<comment type="similarity">
    <text evidence="1">Belongs to the Fmt family.</text>
</comment>
<evidence type="ECO:0000256" key="2">
    <source>
        <dbReference type="ARBA" id="ARBA00012261"/>
    </source>
</evidence>
<sequence length="305" mass="33927">MSVSVPPNRRVAFFGTPEISASYLKALITNGFDVPLVVTRLPKRRGRGSSLLPSPVEELAQVHGIRVVYSLEEVDPSYFDIGLVVAYGRLVPKDLLDTRPLINVHYSLLPRFRGAAPMQWSILSNDAISGVTLMRITEELDAGGIFDQRSVSISGLYLSEISRLLTSLGTEMVIDWFSRDDDWYLTGAPQVGEVTFAPKLDKEFYRIDWSKTVAEALAKVRLEQAYTTAKGRRLKILRAETAAWGENLANQHEHGEVISSQSYPGGVLCRDGLLIPLRVKPEGSREMSFEDFLRGMRTNKVILGG</sequence>
<dbReference type="InterPro" id="IPR044135">
    <property type="entry name" value="Met-tRNA-FMT_C"/>
</dbReference>
<feature type="domain" description="Formyl transferase C-terminal" evidence="6">
    <location>
        <begin position="199"/>
        <end position="296"/>
    </location>
</feature>
<keyword evidence="3 7" id="KW-0808">Transferase</keyword>
<dbReference type="RefSeq" id="WP_072787697.1">
    <property type="nucleotide sequence ID" value="NZ_FQUL01000001.1"/>
</dbReference>
<dbReference type="InterPro" id="IPR041711">
    <property type="entry name" value="Met-tRNA-FMT_N"/>
</dbReference>